<evidence type="ECO:0000259" key="5">
    <source>
        <dbReference type="SMART" id="SM00014"/>
    </source>
</evidence>
<feature type="transmembrane region" description="Helical" evidence="4">
    <location>
        <begin position="177"/>
        <end position="198"/>
    </location>
</feature>
<dbReference type="PANTHER" id="PTHR14969">
    <property type="entry name" value="SPHINGOSINE-1-PHOSPHATE PHOSPHOHYDROLASE"/>
    <property type="match status" value="1"/>
</dbReference>
<keyword evidence="7" id="KW-1185">Reference proteome</keyword>
<reference evidence="6" key="1">
    <citation type="submission" date="2022-05" db="EMBL/GenBank/DDBJ databases">
        <authorList>
            <person name="Sun H.-N."/>
        </authorList>
    </citation>
    <scope>NUCLEOTIDE SEQUENCE</scope>
    <source>
        <strain evidence="6">HB14</strain>
    </source>
</reference>
<dbReference type="PANTHER" id="PTHR14969:SF13">
    <property type="entry name" value="AT30094P"/>
    <property type="match status" value="1"/>
</dbReference>
<gene>
    <name evidence="6" type="ORF">M6D89_14045</name>
</gene>
<dbReference type="EMBL" id="JAMFTH010000005">
    <property type="protein sequence ID" value="MCP8900423.1"/>
    <property type="molecule type" value="Genomic_DNA"/>
</dbReference>
<feature type="transmembrane region" description="Helical" evidence="4">
    <location>
        <begin position="143"/>
        <end position="165"/>
    </location>
</feature>
<feature type="transmembrane region" description="Helical" evidence="4">
    <location>
        <begin position="16"/>
        <end position="33"/>
    </location>
</feature>
<feature type="transmembrane region" description="Helical" evidence="4">
    <location>
        <begin position="77"/>
        <end position="98"/>
    </location>
</feature>
<feature type="domain" description="Phosphatidic acid phosphatase type 2/haloperoxidase" evidence="5">
    <location>
        <begin position="105"/>
        <end position="219"/>
    </location>
</feature>
<dbReference type="Pfam" id="PF01569">
    <property type="entry name" value="PAP2"/>
    <property type="match status" value="1"/>
</dbReference>
<dbReference type="Gene3D" id="1.20.144.10">
    <property type="entry name" value="Phosphatidic acid phosphatase type 2/haloperoxidase"/>
    <property type="match status" value="2"/>
</dbReference>
<dbReference type="SUPFAM" id="SSF48317">
    <property type="entry name" value="Acid phosphatase/Vanadium-dependent haloperoxidase"/>
    <property type="match status" value="1"/>
</dbReference>
<dbReference type="InterPro" id="IPR036938">
    <property type="entry name" value="PAP2/HPO_sf"/>
</dbReference>
<evidence type="ECO:0000256" key="3">
    <source>
        <dbReference type="ARBA" id="ARBA00047594"/>
    </source>
</evidence>
<comment type="catalytic activity">
    <reaction evidence="3">
        <text>di-trans,octa-cis-undecaprenyl diphosphate + H2O = di-trans,octa-cis-undecaprenyl phosphate + phosphate + H(+)</text>
        <dbReference type="Rhea" id="RHEA:28094"/>
        <dbReference type="ChEBI" id="CHEBI:15377"/>
        <dbReference type="ChEBI" id="CHEBI:15378"/>
        <dbReference type="ChEBI" id="CHEBI:43474"/>
        <dbReference type="ChEBI" id="CHEBI:58405"/>
        <dbReference type="ChEBI" id="CHEBI:60392"/>
        <dbReference type="EC" id="3.6.1.27"/>
    </reaction>
</comment>
<evidence type="ECO:0000313" key="6">
    <source>
        <dbReference type="EMBL" id="MCP8900423.1"/>
    </source>
</evidence>
<accession>A0A9X2HXW8</accession>
<keyword evidence="4" id="KW-0472">Membrane</keyword>
<dbReference type="CDD" id="cd03392">
    <property type="entry name" value="PAP2_like_2"/>
    <property type="match status" value="1"/>
</dbReference>
<evidence type="ECO:0000256" key="2">
    <source>
        <dbReference type="ARBA" id="ARBA00032707"/>
    </source>
</evidence>
<dbReference type="RefSeq" id="WP_253968715.1">
    <property type="nucleotide sequence ID" value="NZ_JAMFTH010000005.1"/>
</dbReference>
<dbReference type="SMART" id="SM00014">
    <property type="entry name" value="acidPPc"/>
    <property type="match status" value="1"/>
</dbReference>
<protein>
    <recommendedName>
        <fullName evidence="1">undecaprenyl-diphosphate phosphatase</fullName>
        <ecNumber evidence="1">3.6.1.27</ecNumber>
    </recommendedName>
    <alternativeName>
        <fullName evidence="2">Undecaprenyl pyrophosphate phosphatase</fullName>
    </alternativeName>
</protein>
<proteinExistence type="predicted"/>
<reference evidence="6" key="2">
    <citation type="submission" date="2023-01" db="EMBL/GenBank/DDBJ databases">
        <title>Gilvimarinus xylanilyticus HB14 isolated from Caulerpa lentillifera aquaculture base in Hainan, China.</title>
        <authorList>
            <person name="Zhang Y.-J."/>
        </authorList>
    </citation>
    <scope>NUCLEOTIDE SEQUENCE</scope>
    <source>
        <strain evidence="6">HB14</strain>
    </source>
</reference>
<evidence type="ECO:0000313" key="7">
    <source>
        <dbReference type="Proteomes" id="UP001139319"/>
    </source>
</evidence>
<dbReference type="AlphaFoldDB" id="A0A9X2HXW8"/>
<sequence length="243" mass="26327">MESSAGILSRLGKRELTVLAVIFAVLACIWGFVELADEVVEGSTADFDQRILLSMRVAGDVTDPIGPGWFEEVMRDLTALGGNVVLSLVTLAVIGYLLLAHYRRLAVVVLVASLGGLGVNTVMKNSFERERPNLVPHGSHVYTASFPSGHSMVAASTYLTLAVLLARAERRRRIKAYWLSVALTLTALVGISRVYLGVHWPTDVLAGWTAGAGWAMLCGLLALWLQRHGQVEKSPEHQPEDPA</sequence>
<comment type="caution">
    <text evidence="6">The sequence shown here is derived from an EMBL/GenBank/DDBJ whole genome shotgun (WGS) entry which is preliminary data.</text>
</comment>
<feature type="transmembrane region" description="Helical" evidence="4">
    <location>
        <begin position="204"/>
        <end position="225"/>
    </location>
</feature>
<name>A0A9X2HXW8_9GAMM</name>
<evidence type="ECO:0000256" key="1">
    <source>
        <dbReference type="ARBA" id="ARBA00012374"/>
    </source>
</evidence>
<dbReference type="EC" id="3.6.1.27" evidence="1"/>
<dbReference type="InterPro" id="IPR000326">
    <property type="entry name" value="PAP2/HPO"/>
</dbReference>
<dbReference type="Proteomes" id="UP001139319">
    <property type="component" value="Unassembled WGS sequence"/>
</dbReference>
<dbReference type="GO" id="GO:0050380">
    <property type="term" value="F:undecaprenyl-diphosphatase activity"/>
    <property type="evidence" value="ECO:0007669"/>
    <property type="project" value="UniProtKB-EC"/>
</dbReference>
<evidence type="ECO:0000256" key="4">
    <source>
        <dbReference type="SAM" id="Phobius"/>
    </source>
</evidence>
<keyword evidence="4" id="KW-1133">Transmembrane helix</keyword>
<feature type="transmembrane region" description="Helical" evidence="4">
    <location>
        <begin position="105"/>
        <end position="123"/>
    </location>
</feature>
<keyword evidence="4" id="KW-0812">Transmembrane</keyword>
<organism evidence="6 7">
    <name type="scientific">Gilvimarinus xylanilyticus</name>
    <dbReference type="NCBI Taxonomy" id="2944139"/>
    <lineage>
        <taxon>Bacteria</taxon>
        <taxon>Pseudomonadati</taxon>
        <taxon>Pseudomonadota</taxon>
        <taxon>Gammaproteobacteria</taxon>
        <taxon>Cellvibrionales</taxon>
        <taxon>Cellvibrionaceae</taxon>
        <taxon>Gilvimarinus</taxon>
    </lineage>
</organism>